<dbReference type="InterPro" id="IPR000390">
    <property type="entry name" value="Small_drug/metabolite_transptr"/>
</dbReference>
<evidence type="ECO:0000256" key="2">
    <source>
        <dbReference type="ARBA" id="ARBA00022448"/>
    </source>
</evidence>
<sequence length="109" mass="11515">MHWLTLTLAILCEVFATTMLKLSDGFTRPLPLLGMTLGYALSFYALALTLKTLPLGAAYAIWGGVGLVLTAAVGVAVFGEKTDTAGIIGITFILAGLIILNVFSRMAEH</sequence>
<organism evidence="10 11">
    <name type="scientific">Cardiobacterium valvarum</name>
    <dbReference type="NCBI Taxonomy" id="194702"/>
    <lineage>
        <taxon>Bacteria</taxon>
        <taxon>Pseudomonadati</taxon>
        <taxon>Pseudomonadota</taxon>
        <taxon>Gammaproteobacteria</taxon>
        <taxon>Cardiobacteriales</taxon>
        <taxon>Cardiobacteriaceae</taxon>
        <taxon>Cardiobacterium</taxon>
    </lineage>
</organism>
<keyword evidence="2" id="KW-0813">Transport</keyword>
<evidence type="ECO:0000256" key="5">
    <source>
        <dbReference type="ARBA" id="ARBA00022989"/>
    </source>
</evidence>
<dbReference type="EMBL" id="UFUW01000001">
    <property type="protein sequence ID" value="SUX25294.1"/>
    <property type="molecule type" value="Genomic_DNA"/>
</dbReference>
<dbReference type="FunFam" id="1.10.3730.20:FF:000001">
    <property type="entry name" value="Quaternary ammonium compound resistance transporter SugE"/>
    <property type="match status" value="1"/>
</dbReference>
<comment type="subcellular location">
    <subcellularLocation>
        <location evidence="1 8">Cell membrane</location>
        <topology evidence="1 8">Multi-pass membrane protein</topology>
    </subcellularLocation>
</comment>
<evidence type="ECO:0000313" key="10">
    <source>
        <dbReference type="EMBL" id="SUX25294.1"/>
    </source>
</evidence>
<keyword evidence="5 9" id="KW-1133">Transmembrane helix</keyword>
<protein>
    <submittedName>
        <fullName evidence="10">Methyl viologen resistance protein C</fullName>
    </submittedName>
</protein>
<gene>
    <name evidence="10" type="primary">emrE</name>
    <name evidence="10" type="ORF">NCTC13294_02348</name>
</gene>
<evidence type="ECO:0000313" key="11">
    <source>
        <dbReference type="Proteomes" id="UP000254572"/>
    </source>
</evidence>
<keyword evidence="3" id="KW-1003">Cell membrane</keyword>
<evidence type="ECO:0000256" key="3">
    <source>
        <dbReference type="ARBA" id="ARBA00022475"/>
    </source>
</evidence>
<dbReference type="AlphaFoldDB" id="A0A381EE33"/>
<evidence type="ECO:0000256" key="9">
    <source>
        <dbReference type="SAM" id="Phobius"/>
    </source>
</evidence>
<dbReference type="InterPro" id="IPR037185">
    <property type="entry name" value="EmrE-like"/>
</dbReference>
<dbReference type="InterPro" id="IPR045324">
    <property type="entry name" value="Small_multidrug_res"/>
</dbReference>
<accession>A0A381EE33</accession>
<evidence type="ECO:0000256" key="4">
    <source>
        <dbReference type="ARBA" id="ARBA00022692"/>
    </source>
</evidence>
<feature type="transmembrane region" description="Helical" evidence="9">
    <location>
        <begin position="32"/>
        <end position="50"/>
    </location>
</feature>
<dbReference type="GO" id="GO:1990961">
    <property type="term" value="P:xenobiotic detoxification by transmembrane export across the plasma membrane"/>
    <property type="evidence" value="ECO:0007669"/>
    <property type="project" value="UniProtKB-ARBA"/>
</dbReference>
<dbReference type="PANTHER" id="PTHR30561:SF1">
    <property type="entry name" value="MULTIDRUG TRANSPORTER EMRE"/>
    <property type="match status" value="1"/>
</dbReference>
<comment type="similarity">
    <text evidence="7 8">Belongs to the drug/metabolite transporter (DMT) superfamily. Small multidrug resistance (SMR) (TC 2.A.7.1) family.</text>
</comment>
<keyword evidence="11" id="KW-1185">Reference proteome</keyword>
<dbReference type="PANTHER" id="PTHR30561">
    <property type="entry name" value="SMR FAMILY PROTON-DEPENDENT DRUG EFFLUX TRANSPORTER SUGE"/>
    <property type="match status" value="1"/>
</dbReference>
<feature type="transmembrane region" description="Helical" evidence="9">
    <location>
        <begin position="84"/>
        <end position="103"/>
    </location>
</feature>
<dbReference type="GO" id="GO:0005886">
    <property type="term" value="C:plasma membrane"/>
    <property type="evidence" value="ECO:0007669"/>
    <property type="project" value="UniProtKB-SubCell"/>
</dbReference>
<dbReference type="Proteomes" id="UP000254572">
    <property type="component" value="Unassembled WGS sequence"/>
</dbReference>
<dbReference type="GO" id="GO:0015297">
    <property type="term" value="F:antiporter activity"/>
    <property type="evidence" value="ECO:0007669"/>
    <property type="project" value="TreeGrafter"/>
</dbReference>
<dbReference type="Pfam" id="PF00893">
    <property type="entry name" value="Multi_Drug_Res"/>
    <property type="match status" value="1"/>
</dbReference>
<dbReference type="Gene3D" id="1.10.3730.20">
    <property type="match status" value="1"/>
</dbReference>
<dbReference type="GO" id="GO:0015199">
    <property type="term" value="F:amino-acid betaine transmembrane transporter activity"/>
    <property type="evidence" value="ECO:0007669"/>
    <property type="project" value="TreeGrafter"/>
</dbReference>
<proteinExistence type="inferred from homology"/>
<evidence type="ECO:0000256" key="8">
    <source>
        <dbReference type="RuleBase" id="RU003942"/>
    </source>
</evidence>
<reference evidence="10 11" key="1">
    <citation type="submission" date="2018-06" db="EMBL/GenBank/DDBJ databases">
        <authorList>
            <consortium name="Pathogen Informatics"/>
            <person name="Doyle S."/>
        </authorList>
    </citation>
    <scope>NUCLEOTIDE SEQUENCE [LARGE SCALE GENOMIC DNA]</scope>
    <source>
        <strain evidence="10 11">NCTC13294</strain>
    </source>
</reference>
<keyword evidence="4 8" id="KW-0812">Transmembrane</keyword>
<keyword evidence="6 9" id="KW-0472">Membrane</keyword>
<evidence type="ECO:0000256" key="1">
    <source>
        <dbReference type="ARBA" id="ARBA00004651"/>
    </source>
</evidence>
<name>A0A381EE33_9GAMM</name>
<dbReference type="GO" id="GO:0015220">
    <property type="term" value="F:choline transmembrane transporter activity"/>
    <property type="evidence" value="ECO:0007669"/>
    <property type="project" value="TreeGrafter"/>
</dbReference>
<dbReference type="RefSeq" id="WP_115612451.1">
    <property type="nucleotide sequence ID" value="NZ_JBHLZC010000001.1"/>
</dbReference>
<dbReference type="SUPFAM" id="SSF103481">
    <property type="entry name" value="Multidrug resistance efflux transporter EmrE"/>
    <property type="match status" value="1"/>
</dbReference>
<evidence type="ECO:0000256" key="6">
    <source>
        <dbReference type="ARBA" id="ARBA00023136"/>
    </source>
</evidence>
<dbReference type="GO" id="GO:0031460">
    <property type="term" value="P:glycine betaine transport"/>
    <property type="evidence" value="ECO:0007669"/>
    <property type="project" value="TreeGrafter"/>
</dbReference>
<feature type="transmembrane region" description="Helical" evidence="9">
    <location>
        <begin position="57"/>
        <end position="78"/>
    </location>
</feature>
<evidence type="ECO:0000256" key="7">
    <source>
        <dbReference type="ARBA" id="ARBA00038032"/>
    </source>
</evidence>
<dbReference type="OrthoDB" id="9808638at2"/>